<evidence type="ECO:0000256" key="3">
    <source>
        <dbReference type="SAM" id="MobiDB-lite"/>
    </source>
</evidence>
<dbReference type="SUPFAM" id="SSF51197">
    <property type="entry name" value="Clavaminate synthase-like"/>
    <property type="match status" value="1"/>
</dbReference>
<dbReference type="GO" id="GO:0044283">
    <property type="term" value="P:small molecule biosynthetic process"/>
    <property type="evidence" value="ECO:0007669"/>
    <property type="project" value="UniProtKB-ARBA"/>
</dbReference>
<evidence type="ECO:0000313" key="6">
    <source>
        <dbReference type="Proteomes" id="UP000028524"/>
    </source>
</evidence>
<sequence length="345" mass="37877">MAKEETPFIIPTVDISPYLKDPTGPESAKVIDDIRAACLSTGFFQLLGHGVPLTLQKSVFDAAARFFALPKEQKLAIRANKSTGFKGYDVMASQSYQTDVLPDLKEGFVCGVDPVNGPPEGSEGRFFAAPNLWPPAELLDPAEFRTPVEEYAAAMIKLCGTVLDLVAATLPYGPDVFDGFMANDPACPLRLLHYPPTPTDDSEAGEKRRQAQLGSSAHTDFSAVTLLLQDEHEGLEVLHQATGEWKLVPPNKDAYVVNLGDMMHKLTDGLYKSSMHRVLNRNKTDRYSVVFFFDGNRDYRLGSLAAAASRGKSAIQNDAGIMTAEEYMFDRLNFSYGRHETKTSA</sequence>
<dbReference type="GO" id="GO:0016491">
    <property type="term" value="F:oxidoreductase activity"/>
    <property type="evidence" value="ECO:0007669"/>
    <property type="project" value="UniProtKB-KW"/>
</dbReference>
<dbReference type="InterPro" id="IPR026992">
    <property type="entry name" value="DIOX_N"/>
</dbReference>
<dbReference type="AlphaFoldDB" id="A0A084QYB7"/>
<dbReference type="HOGENOM" id="CLU_010119_6_3_1"/>
<dbReference type="InterPro" id="IPR044861">
    <property type="entry name" value="IPNS-like_FE2OG_OXY"/>
</dbReference>
<dbReference type="OMA" id="FACDQAR"/>
<comment type="similarity">
    <text evidence="1 2">Belongs to the iron/ascorbate-dependent oxidoreductase family.</text>
</comment>
<reference evidence="5 6" key="1">
    <citation type="journal article" date="2014" name="BMC Genomics">
        <title>Comparative genome sequencing reveals chemotype-specific gene clusters in the toxigenic black mold Stachybotrys.</title>
        <authorList>
            <person name="Semeiks J."/>
            <person name="Borek D."/>
            <person name="Otwinowski Z."/>
            <person name="Grishin N.V."/>
        </authorList>
    </citation>
    <scope>NUCLEOTIDE SEQUENCE [LARGE SCALE GENOMIC DNA]</scope>
    <source>
        <strain evidence="5 6">IBT 40285</strain>
    </source>
</reference>
<dbReference type="Gene3D" id="2.60.120.330">
    <property type="entry name" value="B-lactam Antibiotic, Isopenicillin N Synthase, Chain"/>
    <property type="match status" value="1"/>
</dbReference>
<accession>A0A084QYB7</accession>
<dbReference type="PROSITE" id="PS51471">
    <property type="entry name" value="FE2OG_OXY"/>
    <property type="match status" value="1"/>
</dbReference>
<feature type="region of interest" description="Disordered" evidence="3">
    <location>
        <begin position="195"/>
        <end position="214"/>
    </location>
</feature>
<protein>
    <recommendedName>
        <fullName evidence="4">Fe2OG dioxygenase domain-containing protein</fullName>
    </recommendedName>
</protein>
<dbReference type="InterPro" id="IPR005123">
    <property type="entry name" value="Oxoglu/Fe-dep_dioxygenase_dom"/>
</dbReference>
<keyword evidence="2" id="KW-0408">Iron</keyword>
<dbReference type="EMBL" id="KL659658">
    <property type="protein sequence ID" value="KFA68952.1"/>
    <property type="molecule type" value="Genomic_DNA"/>
</dbReference>
<dbReference type="Pfam" id="PF03171">
    <property type="entry name" value="2OG-FeII_Oxy"/>
    <property type="match status" value="1"/>
</dbReference>
<dbReference type="InterPro" id="IPR027443">
    <property type="entry name" value="IPNS-like_sf"/>
</dbReference>
<dbReference type="InterPro" id="IPR050231">
    <property type="entry name" value="Iron_ascorbate_oxido_reductase"/>
</dbReference>
<feature type="domain" description="Fe2OG dioxygenase" evidence="4">
    <location>
        <begin position="185"/>
        <end position="295"/>
    </location>
</feature>
<dbReference type="Pfam" id="PF14226">
    <property type="entry name" value="DIOX_N"/>
    <property type="match status" value="1"/>
</dbReference>
<evidence type="ECO:0000256" key="1">
    <source>
        <dbReference type="ARBA" id="ARBA00008056"/>
    </source>
</evidence>
<keyword evidence="6" id="KW-1185">Reference proteome</keyword>
<dbReference type="STRING" id="1283841.A0A084QYB7"/>
<dbReference type="PANTHER" id="PTHR47990">
    <property type="entry name" value="2-OXOGLUTARATE (2OG) AND FE(II)-DEPENDENT OXYGENASE SUPERFAMILY PROTEIN-RELATED"/>
    <property type="match status" value="1"/>
</dbReference>
<dbReference type="Proteomes" id="UP000028524">
    <property type="component" value="Unassembled WGS sequence"/>
</dbReference>
<evidence type="ECO:0000256" key="2">
    <source>
        <dbReference type="RuleBase" id="RU003682"/>
    </source>
</evidence>
<organism evidence="5 6">
    <name type="scientific">Stachybotrys chlorohalonatus (strain IBT 40285)</name>
    <dbReference type="NCBI Taxonomy" id="1283841"/>
    <lineage>
        <taxon>Eukaryota</taxon>
        <taxon>Fungi</taxon>
        <taxon>Dikarya</taxon>
        <taxon>Ascomycota</taxon>
        <taxon>Pezizomycotina</taxon>
        <taxon>Sordariomycetes</taxon>
        <taxon>Hypocreomycetidae</taxon>
        <taxon>Hypocreales</taxon>
        <taxon>Stachybotryaceae</taxon>
        <taxon>Stachybotrys</taxon>
    </lineage>
</organism>
<proteinExistence type="inferred from homology"/>
<dbReference type="GO" id="GO:0046872">
    <property type="term" value="F:metal ion binding"/>
    <property type="evidence" value="ECO:0007669"/>
    <property type="project" value="UniProtKB-KW"/>
</dbReference>
<evidence type="ECO:0000259" key="4">
    <source>
        <dbReference type="PROSITE" id="PS51471"/>
    </source>
</evidence>
<name>A0A084QYB7_STAC4</name>
<dbReference type="InParanoid" id="A0A084QYB7"/>
<evidence type="ECO:0000313" key="5">
    <source>
        <dbReference type="EMBL" id="KFA68952.1"/>
    </source>
</evidence>
<gene>
    <name evidence="5" type="ORF">S40285_07010</name>
</gene>
<dbReference type="PRINTS" id="PR00682">
    <property type="entry name" value="IPNSYNTHASE"/>
</dbReference>
<dbReference type="OrthoDB" id="288590at2759"/>
<keyword evidence="2" id="KW-0560">Oxidoreductase</keyword>
<keyword evidence="2" id="KW-0479">Metal-binding</keyword>